<dbReference type="SMART" id="SM00179">
    <property type="entry name" value="EGF_CA"/>
    <property type="match status" value="2"/>
</dbReference>
<evidence type="ECO:0000256" key="2">
    <source>
        <dbReference type="ARBA" id="ARBA00022737"/>
    </source>
</evidence>
<dbReference type="Gene3D" id="2.10.25.10">
    <property type="entry name" value="Laminin"/>
    <property type="match status" value="2"/>
</dbReference>
<keyword evidence="10" id="KW-1185">Reference proteome</keyword>
<dbReference type="PROSITE" id="PS50022">
    <property type="entry name" value="FA58C_3"/>
    <property type="match status" value="2"/>
</dbReference>
<keyword evidence="1 4" id="KW-0245">EGF-like domain</keyword>
<dbReference type="SUPFAM" id="SSF57196">
    <property type="entry name" value="EGF/Laminin"/>
    <property type="match status" value="2"/>
</dbReference>
<dbReference type="InterPro" id="IPR008979">
    <property type="entry name" value="Galactose-bd-like_sf"/>
</dbReference>
<dbReference type="CDD" id="cd00057">
    <property type="entry name" value="FA58C"/>
    <property type="match status" value="2"/>
</dbReference>
<reference evidence="10" key="1">
    <citation type="submission" date="2015-02" db="EMBL/GenBank/DDBJ databases">
        <title>Genome sequencing for Strongylocentrotus purpuratus.</title>
        <authorList>
            <person name="Murali S."/>
            <person name="Liu Y."/>
            <person name="Vee V."/>
            <person name="English A."/>
            <person name="Wang M."/>
            <person name="Skinner E."/>
            <person name="Han Y."/>
            <person name="Muzny D.M."/>
            <person name="Worley K.C."/>
            <person name="Gibbs R.A."/>
        </authorList>
    </citation>
    <scope>NUCLEOTIDE SEQUENCE</scope>
</reference>
<keyword evidence="2" id="KW-0677">Repeat</keyword>
<dbReference type="Gene3D" id="2.60.120.260">
    <property type="entry name" value="Galactose-binding domain-like"/>
    <property type="match status" value="2"/>
</dbReference>
<dbReference type="KEGG" id="spu:590513"/>
<dbReference type="Pfam" id="PF00008">
    <property type="entry name" value="EGF"/>
    <property type="match status" value="1"/>
</dbReference>
<feature type="disulfide bond" evidence="4">
    <location>
        <begin position="181"/>
        <end position="190"/>
    </location>
</feature>
<keyword evidence="3 5" id="KW-1015">Disulfide bond</keyword>
<feature type="disulfide bond" evidence="5">
    <location>
        <begin position="272"/>
        <end position="282"/>
    </location>
</feature>
<dbReference type="Gene3D" id="3.10.250.10">
    <property type="entry name" value="SRCR-like domain"/>
    <property type="match status" value="1"/>
</dbReference>
<accession>A0A7M7SXZ4</accession>
<dbReference type="PROSITE" id="PS50026">
    <property type="entry name" value="EGF_3"/>
    <property type="match status" value="2"/>
</dbReference>
<dbReference type="FunFam" id="2.10.25.10:FF:000095">
    <property type="entry name" value="Notch, isoform B"/>
    <property type="match status" value="1"/>
</dbReference>
<evidence type="ECO:0008006" key="11">
    <source>
        <dbReference type="Google" id="ProtNLM"/>
    </source>
</evidence>
<evidence type="ECO:0000313" key="10">
    <source>
        <dbReference type="Proteomes" id="UP000007110"/>
    </source>
</evidence>
<dbReference type="InterPro" id="IPR001881">
    <property type="entry name" value="EGF-like_Ca-bd_dom"/>
</dbReference>
<dbReference type="InterPro" id="IPR000742">
    <property type="entry name" value="EGF"/>
</dbReference>
<evidence type="ECO:0000313" key="9">
    <source>
        <dbReference type="EnsemblMetazoa" id="XP_030839523"/>
    </source>
</evidence>
<evidence type="ECO:0000259" key="7">
    <source>
        <dbReference type="PROSITE" id="PS50026"/>
    </source>
</evidence>
<dbReference type="OrthoDB" id="6262482at2759"/>
<dbReference type="PANTHER" id="PTHR24543:SF325">
    <property type="entry name" value="F5_8 TYPE C DOMAIN-CONTAINING PROTEIN"/>
    <property type="match status" value="1"/>
</dbReference>
<dbReference type="GO" id="GO:0005509">
    <property type="term" value="F:calcium ion binding"/>
    <property type="evidence" value="ECO:0007669"/>
    <property type="project" value="InterPro"/>
</dbReference>
<evidence type="ECO:0000259" key="8">
    <source>
        <dbReference type="PROSITE" id="PS50287"/>
    </source>
</evidence>
<feature type="domain" description="EGF-like" evidence="7">
    <location>
        <begin position="85"/>
        <end position="120"/>
    </location>
</feature>
<dbReference type="SUPFAM" id="SSF49785">
    <property type="entry name" value="Galactose-binding domain-like"/>
    <property type="match status" value="2"/>
</dbReference>
<evidence type="ECO:0000256" key="3">
    <source>
        <dbReference type="ARBA" id="ARBA00023157"/>
    </source>
</evidence>
<dbReference type="PANTHER" id="PTHR24543">
    <property type="entry name" value="MULTICOPPER OXIDASE-RELATED"/>
    <property type="match status" value="1"/>
</dbReference>
<dbReference type="Pfam" id="PF00754">
    <property type="entry name" value="F5_F8_type_C"/>
    <property type="match status" value="2"/>
</dbReference>
<dbReference type="FunFam" id="2.60.120.260:FF:000016">
    <property type="entry name" value="Contactin-associated protein-like 4 isoform 1"/>
    <property type="match status" value="1"/>
</dbReference>
<organism evidence="9 10">
    <name type="scientific">Strongylocentrotus purpuratus</name>
    <name type="common">Purple sea urchin</name>
    <dbReference type="NCBI Taxonomy" id="7668"/>
    <lineage>
        <taxon>Eukaryota</taxon>
        <taxon>Metazoa</taxon>
        <taxon>Echinodermata</taxon>
        <taxon>Eleutherozoa</taxon>
        <taxon>Echinozoa</taxon>
        <taxon>Echinoidea</taxon>
        <taxon>Euechinoidea</taxon>
        <taxon>Echinacea</taxon>
        <taxon>Camarodonta</taxon>
        <taxon>Echinidea</taxon>
        <taxon>Strongylocentrotidae</taxon>
        <taxon>Strongylocentrotus</taxon>
    </lineage>
</organism>
<dbReference type="InterPro" id="IPR000421">
    <property type="entry name" value="FA58C"/>
</dbReference>
<evidence type="ECO:0000256" key="4">
    <source>
        <dbReference type="PROSITE-ProRule" id="PRU00076"/>
    </source>
</evidence>
<evidence type="ECO:0000256" key="5">
    <source>
        <dbReference type="PROSITE-ProRule" id="PRU00196"/>
    </source>
</evidence>
<feature type="domain" description="F5/8 type C" evidence="6">
    <location>
        <begin position="307"/>
        <end position="458"/>
    </location>
</feature>
<dbReference type="Proteomes" id="UP000007110">
    <property type="component" value="Unassembled WGS sequence"/>
</dbReference>
<dbReference type="GeneID" id="590513"/>
<feature type="disulfide bond" evidence="4">
    <location>
        <begin position="110"/>
        <end position="119"/>
    </location>
</feature>
<dbReference type="CDD" id="cd00054">
    <property type="entry name" value="EGF_CA"/>
    <property type="match status" value="2"/>
</dbReference>
<feature type="domain" description="SRCR" evidence="8">
    <location>
        <begin position="199"/>
        <end position="302"/>
    </location>
</feature>
<dbReference type="InParanoid" id="A0A7M7SXZ4"/>
<proteinExistence type="predicted"/>
<dbReference type="PROSITE" id="PS01186">
    <property type="entry name" value="EGF_2"/>
    <property type="match status" value="2"/>
</dbReference>
<sequence>MAKDQKIGVMWKLLFGTVTCLSFALPALSDSSKLTKTSCPGEFSKQSTLPTSLNCNMVRLPDGTMLQTVPKLVAGKIPGQHIICRIPDCGKNLCKNGWCEETMGGYNCTCSSGFQGRHCDEMIIESTKEATNKPTTNPTTTMTERSDTTTSQTITTFACVSNPCQHGGTCEETDEGFNCTCLDGYCGDRCEYDSLVQSVRLVGGSKSEGRVVITSRSRPTTYMLIHQLNWSRNASRLVCIYLGYEDVYATVGGDLFEIMSLDNNSEAVTLRCPVDLTNITDCWYEESAAMNPREESIAVVCCTVNLCSTPRGSPVGLESGKVPNSAISISSRYNDTLGGPNARLNSPSAWLPDIADEDPWLQIDFASAFVITAIMTQGRADSPEQWVTSYIVSSSMDGASWTYYQDINTNTVKVYTGNYDPNSTVVHTICRPIECRFFRIHPKTAHVHRALRLELTGYGPLNDLLAAMDQEEVSCSCPIRGEGMGVEDGRIPDSRLTSSSDYDYLYTASDGRLNGGVALHEKAAWLAKDNDTDKWVKIDLGKTSTVTGVIVQGRWGWEQWITSVKVSYSLDDVTWTYALGPQCGEQKIYAANYDRSTPGTILFPRPITARYVRIHPLTWQEHQGMRYEVLGIAE</sequence>
<dbReference type="SMART" id="SM00231">
    <property type="entry name" value="FA58C"/>
    <property type="match status" value="2"/>
</dbReference>
<dbReference type="SUPFAM" id="SSF56487">
    <property type="entry name" value="SRCR-like"/>
    <property type="match status" value="1"/>
</dbReference>
<dbReference type="SMART" id="SM00181">
    <property type="entry name" value="EGF"/>
    <property type="match status" value="2"/>
</dbReference>
<dbReference type="InterPro" id="IPR036772">
    <property type="entry name" value="SRCR-like_dom_sf"/>
</dbReference>
<name>A0A7M7SXZ4_STRPU</name>
<protein>
    <recommendedName>
        <fullName evidence="11">EGF-like repeat and discoidin I-like domain-containing protein 3</fullName>
    </recommendedName>
</protein>
<comment type="caution">
    <text evidence="5">Lacks conserved residue(s) required for the propagation of feature annotation.</text>
</comment>
<feature type="domain" description="EGF-like" evidence="7">
    <location>
        <begin position="155"/>
        <end position="191"/>
    </location>
</feature>
<dbReference type="PROSITE" id="PS01285">
    <property type="entry name" value="FA58C_1"/>
    <property type="match status" value="2"/>
</dbReference>
<feature type="disulfide bond" evidence="4">
    <location>
        <begin position="89"/>
        <end position="99"/>
    </location>
</feature>
<reference evidence="9" key="2">
    <citation type="submission" date="2021-01" db="UniProtKB">
        <authorList>
            <consortium name="EnsemblMetazoa"/>
        </authorList>
    </citation>
    <scope>IDENTIFICATION</scope>
</reference>
<dbReference type="GO" id="GO:0016020">
    <property type="term" value="C:membrane"/>
    <property type="evidence" value="ECO:0007669"/>
    <property type="project" value="InterPro"/>
</dbReference>
<dbReference type="InterPro" id="IPR001190">
    <property type="entry name" value="SRCR"/>
</dbReference>
<dbReference type="AlphaFoldDB" id="A0A7M7SXZ4"/>
<dbReference type="PROSITE" id="PS50287">
    <property type="entry name" value="SRCR_2"/>
    <property type="match status" value="1"/>
</dbReference>
<evidence type="ECO:0000259" key="6">
    <source>
        <dbReference type="PROSITE" id="PS50022"/>
    </source>
</evidence>
<feature type="domain" description="F5/8 type C" evidence="6">
    <location>
        <begin position="477"/>
        <end position="632"/>
    </location>
</feature>
<dbReference type="RefSeq" id="XP_030839523.1">
    <property type="nucleotide sequence ID" value="XM_030983663.1"/>
</dbReference>
<dbReference type="EnsemblMetazoa" id="XM_030983663">
    <property type="protein sequence ID" value="XP_030839523"/>
    <property type="gene ID" value="LOC590513"/>
</dbReference>
<evidence type="ECO:0000256" key="1">
    <source>
        <dbReference type="ARBA" id="ARBA00022536"/>
    </source>
</evidence>
<dbReference type="PROSITE" id="PS00022">
    <property type="entry name" value="EGF_1"/>
    <property type="match status" value="2"/>
</dbReference>